<evidence type="ECO:0000259" key="6">
    <source>
        <dbReference type="PROSITE" id="PS50966"/>
    </source>
</evidence>
<dbReference type="EMBL" id="JAKOGI010002385">
    <property type="protein sequence ID" value="KAJ8422109.1"/>
    <property type="molecule type" value="Genomic_DNA"/>
</dbReference>
<protein>
    <recommendedName>
        <fullName evidence="6">SWIM-type domain-containing protein</fullName>
    </recommendedName>
</protein>
<gene>
    <name evidence="7" type="ORF">Cgig2_011152</name>
</gene>
<evidence type="ECO:0000313" key="7">
    <source>
        <dbReference type="EMBL" id="KAJ8422109.1"/>
    </source>
</evidence>
<evidence type="ECO:0000256" key="2">
    <source>
        <dbReference type="ARBA" id="ARBA00022771"/>
    </source>
</evidence>
<dbReference type="PANTHER" id="PTHR31973:SF187">
    <property type="entry name" value="MUTATOR TRANSPOSASE MUDRA PROTEIN"/>
    <property type="match status" value="1"/>
</dbReference>
<keyword evidence="1" id="KW-0479">Metal-binding</keyword>
<evidence type="ECO:0000256" key="4">
    <source>
        <dbReference type="PROSITE-ProRule" id="PRU00325"/>
    </source>
</evidence>
<dbReference type="Proteomes" id="UP001153076">
    <property type="component" value="Unassembled WGS sequence"/>
</dbReference>
<keyword evidence="2 4" id="KW-0863">Zinc-finger</keyword>
<feature type="domain" description="SWIM-type" evidence="6">
    <location>
        <begin position="327"/>
        <end position="369"/>
    </location>
</feature>
<evidence type="ECO:0000256" key="5">
    <source>
        <dbReference type="SAM" id="MobiDB-lite"/>
    </source>
</evidence>
<dbReference type="Pfam" id="PF04434">
    <property type="entry name" value="SWIM"/>
    <property type="match status" value="1"/>
</dbReference>
<feature type="region of interest" description="Disordered" evidence="5">
    <location>
        <begin position="226"/>
        <end position="263"/>
    </location>
</feature>
<dbReference type="InterPro" id="IPR007527">
    <property type="entry name" value="Znf_SWIM"/>
</dbReference>
<dbReference type="PROSITE" id="PS50966">
    <property type="entry name" value="ZF_SWIM"/>
    <property type="match status" value="1"/>
</dbReference>
<keyword evidence="8" id="KW-1185">Reference proteome</keyword>
<feature type="compositionally biased region" description="Basic and acidic residues" evidence="5">
    <location>
        <begin position="253"/>
        <end position="263"/>
    </location>
</feature>
<dbReference type="AlphaFoldDB" id="A0A9Q1GMW7"/>
<evidence type="ECO:0000256" key="1">
    <source>
        <dbReference type="ARBA" id="ARBA00022723"/>
    </source>
</evidence>
<dbReference type="PANTHER" id="PTHR31973">
    <property type="entry name" value="POLYPROTEIN, PUTATIVE-RELATED"/>
    <property type="match status" value="1"/>
</dbReference>
<feature type="region of interest" description="Disordered" evidence="5">
    <location>
        <begin position="181"/>
        <end position="205"/>
    </location>
</feature>
<dbReference type="GO" id="GO:0008270">
    <property type="term" value="F:zinc ion binding"/>
    <property type="evidence" value="ECO:0007669"/>
    <property type="project" value="UniProtKB-KW"/>
</dbReference>
<evidence type="ECO:0000256" key="3">
    <source>
        <dbReference type="ARBA" id="ARBA00022833"/>
    </source>
</evidence>
<keyword evidence="3" id="KW-0862">Zinc</keyword>
<sequence>MEEMAGELVVMKTTLCSVSVLKLRKYFLHFRGVWVGKGGQRGYKVLVVGILMSNRCKCCSSWRWWQGREIERGDGKVTYEGGSRKCMVVKEGMGVEELMKMVREMTGTDILKYDREILVAVEGDSEVKVIFKSNDKHGYLYVAGNGGPVWRAQESAVVYEGRVRDCHDGKLLARTGRKCDDGVEVGREGSNNQAGVKRSYRSLGAEGGELPASRLRLGGDTIELSDDDKISSVSEDASDEETTKEDNAGDEQSAERCCDDGNKRKGSADRNYVNNNKLGKKMDKHKHQILKWKNGAGERIEQKLTDTYKKISCIAAVQCYSLMLGEYNVELTNNRKLVVKLGKQTCACRQWEIRGLPCYHALVVIAKANLWVYDYIHPIYKTATHEVIYN</sequence>
<accession>A0A9Q1GMW7</accession>
<organism evidence="7 8">
    <name type="scientific">Carnegiea gigantea</name>
    <dbReference type="NCBI Taxonomy" id="171969"/>
    <lineage>
        <taxon>Eukaryota</taxon>
        <taxon>Viridiplantae</taxon>
        <taxon>Streptophyta</taxon>
        <taxon>Embryophyta</taxon>
        <taxon>Tracheophyta</taxon>
        <taxon>Spermatophyta</taxon>
        <taxon>Magnoliopsida</taxon>
        <taxon>eudicotyledons</taxon>
        <taxon>Gunneridae</taxon>
        <taxon>Pentapetalae</taxon>
        <taxon>Caryophyllales</taxon>
        <taxon>Cactineae</taxon>
        <taxon>Cactaceae</taxon>
        <taxon>Cactoideae</taxon>
        <taxon>Echinocereeae</taxon>
        <taxon>Carnegiea</taxon>
    </lineage>
</organism>
<dbReference type="InterPro" id="IPR006564">
    <property type="entry name" value="Znf_PMZ"/>
</dbReference>
<proteinExistence type="predicted"/>
<dbReference type="OrthoDB" id="1939383at2759"/>
<dbReference type="SMART" id="SM00575">
    <property type="entry name" value="ZnF_PMZ"/>
    <property type="match status" value="1"/>
</dbReference>
<name>A0A9Q1GMW7_9CARY</name>
<comment type="caution">
    <text evidence="7">The sequence shown here is derived from an EMBL/GenBank/DDBJ whole genome shotgun (WGS) entry which is preliminary data.</text>
</comment>
<reference evidence="7" key="1">
    <citation type="submission" date="2022-04" db="EMBL/GenBank/DDBJ databases">
        <title>Carnegiea gigantea Genome sequencing and assembly v2.</title>
        <authorList>
            <person name="Copetti D."/>
            <person name="Sanderson M.J."/>
            <person name="Burquez A."/>
            <person name="Wojciechowski M.F."/>
        </authorList>
    </citation>
    <scope>NUCLEOTIDE SEQUENCE</scope>
    <source>
        <strain evidence="7">SGP5-SGP5p</strain>
        <tissue evidence="7">Aerial part</tissue>
    </source>
</reference>
<evidence type="ECO:0000313" key="8">
    <source>
        <dbReference type="Proteomes" id="UP001153076"/>
    </source>
</evidence>